<sequence>MGTSFFKKRITIPALILLFISTSVSAEMCIAKICLFKGPLSSTGAMLLFTTTVPFYTTSEEIKSLSKHYVQAVKDDATTYIATDGEFDGAMLESAWRAYLHQNTEQKLSKRDFAHMVLATYG</sequence>
<organism evidence="1 2">
    <name type="scientific">Pseudomonas siliginis</name>
    <dbReference type="NCBI Taxonomy" id="2842346"/>
    <lineage>
        <taxon>Bacteria</taxon>
        <taxon>Pseudomonadati</taxon>
        <taxon>Pseudomonadota</taxon>
        <taxon>Gammaproteobacteria</taxon>
        <taxon>Pseudomonadales</taxon>
        <taxon>Pseudomonadaceae</taxon>
        <taxon>Pseudomonas</taxon>
    </lineage>
</organism>
<gene>
    <name evidence="1" type="ORF">NF677_26350</name>
</gene>
<dbReference type="EMBL" id="CP099599">
    <property type="protein sequence ID" value="UST84995.1"/>
    <property type="molecule type" value="Genomic_DNA"/>
</dbReference>
<dbReference type="RefSeq" id="WP_052392119.1">
    <property type="nucleotide sequence ID" value="NZ_CP099596.1"/>
</dbReference>
<dbReference type="Pfam" id="PF09498">
    <property type="entry name" value="DUF2388"/>
    <property type="match status" value="1"/>
</dbReference>
<proteinExistence type="predicted"/>
<name>A0ABY5CCJ7_9PSED</name>
<reference evidence="1" key="1">
    <citation type="submission" date="2022-06" db="EMBL/GenBank/DDBJ databases">
        <title>Investigating genetic diversity within the most abundant and prevalent non-pathogenic leaf-associated bacterial species interacting with Arabidopsis thaliana in natural habitats.</title>
        <authorList>
            <person name="Ramirez-Sanchez D."/>
            <person name="Gibelin-Viala C."/>
            <person name="Mayjonade B."/>
            <person name="Duflos R."/>
            <person name="Belmonte E."/>
            <person name="Pailler V."/>
            <person name="Bartoli C."/>
            <person name="Carrere S."/>
            <person name="Vailleau F."/>
            <person name="Roux F."/>
        </authorList>
    </citation>
    <scope>NUCLEOTIDE SEQUENCE</scope>
    <source>
        <strain evidence="1">OTU6ESPEB1</strain>
    </source>
</reference>
<evidence type="ECO:0000313" key="2">
    <source>
        <dbReference type="Proteomes" id="UP001056851"/>
    </source>
</evidence>
<protein>
    <submittedName>
        <fullName evidence="1">DUF2388 domain-containing protein</fullName>
    </submittedName>
</protein>
<keyword evidence="2" id="KW-1185">Reference proteome</keyword>
<dbReference type="InterPro" id="IPR012661">
    <property type="entry name" value="CHP02448"/>
</dbReference>
<dbReference type="Proteomes" id="UP001056851">
    <property type="component" value="Chromosome"/>
</dbReference>
<evidence type="ECO:0000313" key="1">
    <source>
        <dbReference type="EMBL" id="UST84995.1"/>
    </source>
</evidence>
<accession>A0ABY5CCJ7</accession>